<dbReference type="Proteomes" id="UP000653231">
    <property type="component" value="Unassembled WGS sequence"/>
</dbReference>
<accession>A0ABR8LGU7</accession>
<dbReference type="Pfam" id="PF14078">
    <property type="entry name" value="DUF4259"/>
    <property type="match status" value="1"/>
</dbReference>
<dbReference type="RefSeq" id="WP_191055141.1">
    <property type="nucleotide sequence ID" value="NZ_JACXRZ010000040.1"/>
</dbReference>
<dbReference type="EMBL" id="JACXRZ010000040">
    <property type="protein sequence ID" value="MBD3148021.1"/>
    <property type="molecule type" value="Genomic_DNA"/>
</dbReference>
<protein>
    <submittedName>
        <fullName evidence="1">DUF4259 domain-containing protein</fullName>
    </submittedName>
</protein>
<keyword evidence="2" id="KW-1185">Reference proteome</keyword>
<reference evidence="1 2" key="1">
    <citation type="submission" date="2020-09" db="EMBL/GenBank/DDBJ databases">
        <title>Actinomycete isolated from the Camponotus japonicus Mayr.</title>
        <authorList>
            <person name="Gong X."/>
        </authorList>
    </citation>
    <scope>NUCLEOTIDE SEQUENCE [LARGE SCALE GENOMIC DNA]</scope>
    <source>
        <strain evidence="1 2">2C-HV3</strain>
    </source>
</reference>
<gene>
    <name evidence="1" type="ORF">IEQ31_33295</name>
</gene>
<organism evidence="1 2">
    <name type="scientific">Microbispora bryophytorum subsp. camponoti</name>
    <dbReference type="NCBI Taxonomy" id="1677852"/>
    <lineage>
        <taxon>Bacteria</taxon>
        <taxon>Bacillati</taxon>
        <taxon>Actinomycetota</taxon>
        <taxon>Actinomycetes</taxon>
        <taxon>Streptosporangiales</taxon>
        <taxon>Streptosporangiaceae</taxon>
        <taxon>Microbispora</taxon>
    </lineage>
</organism>
<name>A0ABR8LGU7_9ACTN</name>
<evidence type="ECO:0000313" key="2">
    <source>
        <dbReference type="Proteomes" id="UP000653231"/>
    </source>
</evidence>
<dbReference type="InterPro" id="IPR025355">
    <property type="entry name" value="DUF4259"/>
</dbReference>
<comment type="caution">
    <text evidence="1">The sequence shown here is derived from an EMBL/GenBank/DDBJ whole genome shotgun (WGS) entry which is preliminary data.</text>
</comment>
<evidence type="ECO:0000313" key="1">
    <source>
        <dbReference type="EMBL" id="MBD3148021.1"/>
    </source>
</evidence>
<proteinExistence type="predicted"/>
<sequence>MGAWDVGPFDNDPAGGLLDELESVGTDRIPVVLSERFRALIDSAEELDNWDVSEVVAGAALVAHRLSGEIEVSPYAEDFLDAHRFEVTDDLRALAKQSLLRVLKPESNEWYDLWVSSDGMDEVRTELEPFIRVLAGGRDA</sequence>